<feature type="active site" description="Nucleophile" evidence="4">
    <location>
        <position position="63"/>
    </location>
</feature>
<dbReference type="Pfam" id="PF01734">
    <property type="entry name" value="Patatin"/>
    <property type="match status" value="1"/>
</dbReference>
<keyword evidence="1 4" id="KW-0378">Hydrolase</keyword>
<dbReference type="InterPro" id="IPR050301">
    <property type="entry name" value="NTE"/>
</dbReference>
<gene>
    <name evidence="6" type="ORF">HGR00_19825</name>
</gene>
<protein>
    <submittedName>
        <fullName evidence="6">Patatin-like phospholipase family protein</fullName>
    </submittedName>
</protein>
<keyword evidence="3 4" id="KW-0443">Lipid metabolism</keyword>
<dbReference type="CDD" id="cd07209">
    <property type="entry name" value="Pat_hypo_Ecoli_Z1214_like"/>
    <property type="match status" value="1"/>
</dbReference>
<comment type="caution">
    <text evidence="6">The sequence shown here is derived from an EMBL/GenBank/DDBJ whole genome shotgun (WGS) entry which is preliminary data.</text>
</comment>
<dbReference type="Proteomes" id="UP000575469">
    <property type="component" value="Unassembled WGS sequence"/>
</dbReference>
<dbReference type="InterPro" id="IPR021095">
    <property type="entry name" value="DUF3734"/>
</dbReference>
<dbReference type="InterPro" id="IPR016035">
    <property type="entry name" value="Acyl_Trfase/lysoPLipase"/>
</dbReference>
<reference evidence="6 7" key="1">
    <citation type="submission" date="2020-04" db="EMBL/GenBank/DDBJ databases">
        <title>Ralstonia insidiosa genome sequencing and assembly.</title>
        <authorList>
            <person name="Martins R.C.R."/>
            <person name="Perdigao-Neto L.V."/>
            <person name="Levin A.S.S."/>
            <person name="Costa S.F."/>
        </authorList>
    </citation>
    <scope>NUCLEOTIDE SEQUENCE [LARGE SCALE GENOMIC DNA]</scope>
    <source>
        <strain evidence="6 7">5047</strain>
    </source>
</reference>
<feature type="domain" description="PNPLA" evidence="5">
    <location>
        <begin position="30"/>
        <end position="233"/>
    </location>
</feature>
<dbReference type="PANTHER" id="PTHR14226">
    <property type="entry name" value="NEUROPATHY TARGET ESTERASE/SWISS CHEESE D.MELANOGASTER"/>
    <property type="match status" value="1"/>
</dbReference>
<evidence type="ECO:0000259" key="5">
    <source>
        <dbReference type="PROSITE" id="PS51635"/>
    </source>
</evidence>
<feature type="short sequence motif" description="GXSXG" evidence="4">
    <location>
        <begin position="61"/>
        <end position="65"/>
    </location>
</feature>
<dbReference type="GO" id="GO:0016787">
    <property type="term" value="F:hydrolase activity"/>
    <property type="evidence" value="ECO:0007669"/>
    <property type="project" value="UniProtKB-UniRule"/>
</dbReference>
<feature type="active site" description="Proton acceptor" evidence="4">
    <location>
        <position position="220"/>
    </location>
</feature>
<name>A0A848P4B8_9RALS</name>
<dbReference type="Gene3D" id="3.40.1090.10">
    <property type="entry name" value="Cytosolic phospholipase A2 catalytic domain"/>
    <property type="match status" value="2"/>
</dbReference>
<evidence type="ECO:0000313" key="7">
    <source>
        <dbReference type="Proteomes" id="UP000575469"/>
    </source>
</evidence>
<keyword evidence="2 4" id="KW-0442">Lipid degradation</keyword>
<sequence>MATKTAPTAPVAPDNVRRIGAQSPLGQTVLVLQGGGALGAYQAGVYQAMHAAGIEPDWIVGTSIGAINGAIIMGNPPERRMEQLHAFWERTEIQQTDLQRYWASLLGNTFTNLGTFTRGLPAFFAPNPAAMLGQFAAVGIDHAAYYTTAPLRQTLLDLVDFDYLAQRDHRLTVGAVNANTGVMRYFDSRHEPLRVEHVMASGALPPAFPAVRVDGEPYWDGGIYSNTPVEVVLDDNPRRDSTIFAIQLWTPHASEPQSLAQISERQKDIQFSTRDTSHVQRQQQIHKLRHIIREMSKRLPPQLRDDPAIRELAAWGCGTTMHLVRLHAPRLPGEDASKDIDFTRQGIRTRWEAGYNDACRAIAQRPWTTPVDPTDGVMIHDIS</sequence>
<evidence type="ECO:0000256" key="3">
    <source>
        <dbReference type="ARBA" id="ARBA00023098"/>
    </source>
</evidence>
<proteinExistence type="predicted"/>
<dbReference type="SUPFAM" id="SSF52151">
    <property type="entry name" value="FabD/lysophospholipase-like"/>
    <property type="match status" value="1"/>
</dbReference>
<dbReference type="EMBL" id="JABBZM010000019">
    <property type="protein sequence ID" value="NMV40165.1"/>
    <property type="molecule type" value="Genomic_DNA"/>
</dbReference>
<feature type="short sequence motif" description="DGA/G" evidence="4">
    <location>
        <begin position="220"/>
        <end position="222"/>
    </location>
</feature>
<feature type="short sequence motif" description="GXGXXG" evidence="4">
    <location>
        <begin position="34"/>
        <end position="39"/>
    </location>
</feature>
<dbReference type="Pfam" id="PF12536">
    <property type="entry name" value="DUF3734"/>
    <property type="match status" value="1"/>
</dbReference>
<dbReference type="AlphaFoldDB" id="A0A848P4B8"/>
<dbReference type="InterPro" id="IPR002641">
    <property type="entry name" value="PNPLA_dom"/>
</dbReference>
<accession>A0A848P4B8</accession>
<dbReference type="PROSITE" id="PS51635">
    <property type="entry name" value="PNPLA"/>
    <property type="match status" value="1"/>
</dbReference>
<dbReference type="PANTHER" id="PTHR14226:SF57">
    <property type="entry name" value="BLR7027 PROTEIN"/>
    <property type="match status" value="1"/>
</dbReference>
<evidence type="ECO:0000256" key="4">
    <source>
        <dbReference type="PROSITE-ProRule" id="PRU01161"/>
    </source>
</evidence>
<organism evidence="6 7">
    <name type="scientific">Ralstonia insidiosa</name>
    <dbReference type="NCBI Taxonomy" id="190721"/>
    <lineage>
        <taxon>Bacteria</taxon>
        <taxon>Pseudomonadati</taxon>
        <taxon>Pseudomonadota</taxon>
        <taxon>Betaproteobacteria</taxon>
        <taxon>Burkholderiales</taxon>
        <taxon>Burkholderiaceae</taxon>
        <taxon>Ralstonia</taxon>
    </lineage>
</organism>
<evidence type="ECO:0000256" key="1">
    <source>
        <dbReference type="ARBA" id="ARBA00022801"/>
    </source>
</evidence>
<evidence type="ECO:0000313" key="6">
    <source>
        <dbReference type="EMBL" id="NMV40165.1"/>
    </source>
</evidence>
<dbReference type="GO" id="GO:0016042">
    <property type="term" value="P:lipid catabolic process"/>
    <property type="evidence" value="ECO:0007669"/>
    <property type="project" value="UniProtKB-UniRule"/>
</dbReference>
<evidence type="ECO:0000256" key="2">
    <source>
        <dbReference type="ARBA" id="ARBA00022963"/>
    </source>
</evidence>